<sequence>MGIEEHSDRSGEVPGEAISLSQRELRNESGRVLRAVSAGASFTLTNGGVVVGRIVPVDAPPPALAITRPARRRGGWSSLGVTRATRPSLQDSIDELRADRV</sequence>
<accession>A0A560W812</accession>
<evidence type="ECO:0008006" key="4">
    <source>
        <dbReference type="Google" id="ProtNLM"/>
    </source>
</evidence>
<dbReference type="Proteomes" id="UP000315628">
    <property type="component" value="Unassembled WGS sequence"/>
</dbReference>
<evidence type="ECO:0000256" key="1">
    <source>
        <dbReference type="SAM" id="MobiDB-lite"/>
    </source>
</evidence>
<dbReference type="RefSeq" id="WP_144857833.1">
    <property type="nucleotide sequence ID" value="NZ_BAAAYT010000002.1"/>
</dbReference>
<dbReference type="EMBL" id="VIUW01000004">
    <property type="protein sequence ID" value="TWD13772.1"/>
    <property type="molecule type" value="Genomic_DNA"/>
</dbReference>
<organism evidence="2 3">
    <name type="scientific">Marihabitans asiaticum</name>
    <dbReference type="NCBI Taxonomy" id="415218"/>
    <lineage>
        <taxon>Bacteria</taxon>
        <taxon>Bacillati</taxon>
        <taxon>Actinomycetota</taxon>
        <taxon>Actinomycetes</taxon>
        <taxon>Micrococcales</taxon>
        <taxon>Intrasporangiaceae</taxon>
        <taxon>Marihabitans</taxon>
    </lineage>
</organism>
<dbReference type="OrthoDB" id="33091at2"/>
<evidence type="ECO:0000313" key="3">
    <source>
        <dbReference type="Proteomes" id="UP000315628"/>
    </source>
</evidence>
<feature type="region of interest" description="Disordered" evidence="1">
    <location>
        <begin position="75"/>
        <end position="101"/>
    </location>
</feature>
<proteinExistence type="predicted"/>
<feature type="compositionally biased region" description="Basic and acidic residues" evidence="1">
    <location>
        <begin position="1"/>
        <end position="11"/>
    </location>
</feature>
<gene>
    <name evidence="2" type="ORF">FB557_2405</name>
</gene>
<comment type="caution">
    <text evidence="2">The sequence shown here is derived from an EMBL/GenBank/DDBJ whole genome shotgun (WGS) entry which is preliminary data.</text>
</comment>
<feature type="region of interest" description="Disordered" evidence="1">
    <location>
        <begin position="1"/>
        <end position="22"/>
    </location>
</feature>
<protein>
    <recommendedName>
        <fullName evidence="4">Prevent-host-death family protein</fullName>
    </recommendedName>
</protein>
<name>A0A560W812_9MICO</name>
<evidence type="ECO:0000313" key="2">
    <source>
        <dbReference type="EMBL" id="TWD13772.1"/>
    </source>
</evidence>
<keyword evidence="3" id="KW-1185">Reference proteome</keyword>
<dbReference type="AlphaFoldDB" id="A0A560W812"/>
<reference evidence="2 3" key="1">
    <citation type="submission" date="2019-06" db="EMBL/GenBank/DDBJ databases">
        <title>Sequencing the genomes of 1000 actinobacteria strains.</title>
        <authorList>
            <person name="Klenk H.-P."/>
        </authorList>
    </citation>
    <scope>NUCLEOTIDE SEQUENCE [LARGE SCALE GENOMIC DNA]</scope>
    <source>
        <strain evidence="2 3">DSM 18935</strain>
    </source>
</reference>